<comment type="caution">
    <text evidence="1">The sequence shown here is derived from an EMBL/GenBank/DDBJ whole genome shotgun (WGS) entry which is preliminary data.</text>
</comment>
<dbReference type="EMBL" id="BAAAMY010000001">
    <property type="protein sequence ID" value="GAA1906886.1"/>
    <property type="molecule type" value="Genomic_DNA"/>
</dbReference>
<sequence length="190" mass="20714">MSLVIPAPQAVVTFAGRVRAAVVEVLDAVPRLTGLLDAVETILVDVAGLLDRIEATRIAADGVVARVDETRRNADLLLGSATPMLDALRPLLESFTPSLEKLQPTLERLAETTDPHEVDAMIKLVDQLPTIVDELEKQVIPMLESLGTVAPDLHDLLGVSKELNEMLARLPGMKRVKRRVDEEQAIRGIH</sequence>
<keyword evidence="2" id="KW-1185">Reference proteome</keyword>
<proteinExistence type="predicted"/>
<evidence type="ECO:0000313" key="1">
    <source>
        <dbReference type="EMBL" id="GAA1906886.1"/>
    </source>
</evidence>
<reference evidence="2" key="1">
    <citation type="journal article" date="2019" name="Int. J. Syst. Evol. Microbiol.">
        <title>The Global Catalogue of Microorganisms (GCM) 10K type strain sequencing project: providing services to taxonomists for standard genome sequencing and annotation.</title>
        <authorList>
            <consortium name="The Broad Institute Genomics Platform"/>
            <consortium name="The Broad Institute Genome Sequencing Center for Infectious Disease"/>
            <person name="Wu L."/>
            <person name="Ma J."/>
        </authorList>
    </citation>
    <scope>NUCLEOTIDE SEQUENCE [LARGE SCALE GENOMIC DNA]</scope>
    <source>
        <strain evidence="2">JCM 14046</strain>
    </source>
</reference>
<organism evidence="1 2">
    <name type="scientific">Nocardioides lentus</name>
    <dbReference type="NCBI Taxonomy" id="338077"/>
    <lineage>
        <taxon>Bacteria</taxon>
        <taxon>Bacillati</taxon>
        <taxon>Actinomycetota</taxon>
        <taxon>Actinomycetes</taxon>
        <taxon>Propionibacteriales</taxon>
        <taxon>Nocardioidaceae</taxon>
        <taxon>Nocardioides</taxon>
    </lineage>
</organism>
<protein>
    <recommendedName>
        <fullName evidence="3">Ribulose 1,5-bisphosphate carboxylase large subunit</fullName>
    </recommendedName>
</protein>
<name>A0ABP5A8D5_9ACTN</name>
<gene>
    <name evidence="1" type="ORF">GCM10009737_04590</name>
</gene>
<evidence type="ECO:0008006" key="3">
    <source>
        <dbReference type="Google" id="ProtNLM"/>
    </source>
</evidence>
<dbReference type="RefSeq" id="WP_344003130.1">
    <property type="nucleotide sequence ID" value="NZ_BAAAMY010000001.1"/>
</dbReference>
<dbReference type="Proteomes" id="UP001501612">
    <property type="component" value="Unassembled WGS sequence"/>
</dbReference>
<accession>A0ABP5A8D5</accession>
<evidence type="ECO:0000313" key="2">
    <source>
        <dbReference type="Proteomes" id="UP001501612"/>
    </source>
</evidence>